<feature type="region of interest" description="Disordered" evidence="1">
    <location>
        <begin position="28"/>
        <end position="51"/>
    </location>
</feature>
<feature type="region of interest" description="Disordered" evidence="1">
    <location>
        <begin position="145"/>
        <end position="278"/>
    </location>
</feature>
<feature type="compositionally biased region" description="Low complexity" evidence="1">
    <location>
        <begin position="237"/>
        <end position="249"/>
    </location>
</feature>
<organism evidence="2 3">
    <name type="scientific">Phanerochaete carnosa (strain HHB-10118-sp)</name>
    <name type="common">White-rot fungus</name>
    <name type="synonym">Peniophora carnosa</name>
    <dbReference type="NCBI Taxonomy" id="650164"/>
    <lineage>
        <taxon>Eukaryota</taxon>
        <taxon>Fungi</taxon>
        <taxon>Dikarya</taxon>
        <taxon>Basidiomycota</taxon>
        <taxon>Agaricomycotina</taxon>
        <taxon>Agaricomycetes</taxon>
        <taxon>Polyporales</taxon>
        <taxon>Phanerochaetaceae</taxon>
        <taxon>Phanerochaete</taxon>
    </lineage>
</organism>
<feature type="compositionally biased region" description="Basic and acidic residues" evidence="1">
    <location>
        <begin position="145"/>
        <end position="161"/>
    </location>
</feature>
<dbReference type="Proteomes" id="UP000008370">
    <property type="component" value="Unassembled WGS sequence"/>
</dbReference>
<name>K5WXE2_PHACS</name>
<dbReference type="RefSeq" id="XP_007395225.1">
    <property type="nucleotide sequence ID" value="XM_007395163.1"/>
</dbReference>
<feature type="compositionally biased region" description="Basic and acidic residues" evidence="1">
    <location>
        <begin position="262"/>
        <end position="278"/>
    </location>
</feature>
<evidence type="ECO:0000313" key="3">
    <source>
        <dbReference type="Proteomes" id="UP000008370"/>
    </source>
</evidence>
<gene>
    <name evidence="2" type="ORF">PHACADRAFT_28220</name>
</gene>
<evidence type="ECO:0000313" key="2">
    <source>
        <dbReference type="EMBL" id="EKM55157.1"/>
    </source>
</evidence>
<dbReference type="InParanoid" id="K5WXE2"/>
<dbReference type="EMBL" id="JH930472">
    <property type="protein sequence ID" value="EKM55157.1"/>
    <property type="molecule type" value="Genomic_DNA"/>
</dbReference>
<dbReference type="KEGG" id="pco:PHACADRAFT_28220"/>
<keyword evidence="3" id="KW-1185">Reference proteome</keyword>
<evidence type="ECO:0000256" key="1">
    <source>
        <dbReference type="SAM" id="MobiDB-lite"/>
    </source>
</evidence>
<dbReference type="HOGENOM" id="CLU_1001526_0_0_1"/>
<protein>
    <submittedName>
        <fullName evidence="2">Uncharacterized protein</fullName>
    </submittedName>
</protein>
<feature type="region of interest" description="Disordered" evidence="1">
    <location>
        <begin position="84"/>
        <end position="105"/>
    </location>
</feature>
<dbReference type="AlphaFoldDB" id="K5WXE2"/>
<dbReference type="GeneID" id="18919533"/>
<sequence>MNGTTSKPLQPLFHCKDPVLTHHRANWSPIKNERSSPSKNIAARPQTGRSTKTLAATDITCDTTRTAATGSLYSCANSHATPAARVAGQRDHSNSSIDEEQTPRQNATFDAAQSLRDRTSISWSPFPSARGRGLLSVLADSRKSEELQVLDDPRAVPRDSSHTPAGQTVQGSILGPTSATKRPPLSRFENENTRARSPSQPPQAPVLTPPAPRRRDSEARAPLFFFPAHMPPPPSGPSSAGSPYSYGPYNLDGRRSTRRARKTQDRKRIQAARGEYRA</sequence>
<accession>K5WXE2</accession>
<reference evidence="2 3" key="1">
    <citation type="journal article" date="2012" name="BMC Genomics">
        <title>Comparative genomics of the white-rot fungi, Phanerochaete carnosa and P. chrysosporium, to elucidate the genetic basis of the distinct wood types they colonize.</title>
        <authorList>
            <person name="Suzuki H."/>
            <person name="MacDonald J."/>
            <person name="Syed K."/>
            <person name="Salamov A."/>
            <person name="Hori C."/>
            <person name="Aerts A."/>
            <person name="Henrissat B."/>
            <person name="Wiebenga A."/>
            <person name="vanKuyk P.A."/>
            <person name="Barry K."/>
            <person name="Lindquist E."/>
            <person name="LaButti K."/>
            <person name="Lapidus A."/>
            <person name="Lucas S."/>
            <person name="Coutinho P."/>
            <person name="Gong Y."/>
            <person name="Samejima M."/>
            <person name="Mahadevan R."/>
            <person name="Abou-Zaid M."/>
            <person name="de Vries R.P."/>
            <person name="Igarashi K."/>
            <person name="Yadav J.S."/>
            <person name="Grigoriev I.V."/>
            <person name="Master E.R."/>
        </authorList>
    </citation>
    <scope>NUCLEOTIDE SEQUENCE [LARGE SCALE GENOMIC DNA]</scope>
    <source>
        <strain evidence="2 3">HHB-10118-sp</strain>
    </source>
</reference>
<feature type="compositionally biased region" description="Polar residues" evidence="1">
    <location>
        <begin position="162"/>
        <end position="180"/>
    </location>
</feature>
<proteinExistence type="predicted"/>
<feature type="compositionally biased region" description="Pro residues" evidence="1">
    <location>
        <begin position="199"/>
        <end position="211"/>
    </location>
</feature>